<dbReference type="Pfam" id="PF08449">
    <property type="entry name" value="UAA"/>
    <property type="match status" value="1"/>
</dbReference>
<organism evidence="9 10">
    <name type="scientific">Nezara viridula</name>
    <name type="common">Southern green stink bug</name>
    <name type="synonym">Cimex viridulus</name>
    <dbReference type="NCBI Taxonomy" id="85310"/>
    <lineage>
        <taxon>Eukaryota</taxon>
        <taxon>Metazoa</taxon>
        <taxon>Ecdysozoa</taxon>
        <taxon>Arthropoda</taxon>
        <taxon>Hexapoda</taxon>
        <taxon>Insecta</taxon>
        <taxon>Pterygota</taxon>
        <taxon>Neoptera</taxon>
        <taxon>Paraneoptera</taxon>
        <taxon>Hemiptera</taxon>
        <taxon>Heteroptera</taxon>
        <taxon>Panheteroptera</taxon>
        <taxon>Pentatomomorpha</taxon>
        <taxon>Pentatomoidea</taxon>
        <taxon>Pentatomidae</taxon>
        <taxon>Pentatominae</taxon>
        <taxon>Nezara</taxon>
    </lineage>
</organism>
<feature type="transmembrane region" description="Helical" evidence="8">
    <location>
        <begin position="97"/>
        <end position="119"/>
    </location>
</feature>
<dbReference type="OrthoDB" id="999962at2759"/>
<proteinExistence type="inferred from homology"/>
<reference evidence="9" key="1">
    <citation type="submission" date="2022-01" db="EMBL/GenBank/DDBJ databases">
        <authorList>
            <person name="King R."/>
        </authorList>
    </citation>
    <scope>NUCLEOTIDE SEQUENCE</scope>
</reference>
<keyword evidence="3" id="KW-0813">Transport</keyword>
<comment type="similarity">
    <text evidence="2">Belongs to the nucleotide-sugar transporter family. SLC35B subfamily.</text>
</comment>
<feature type="transmembrane region" description="Helical" evidence="8">
    <location>
        <begin position="300"/>
        <end position="324"/>
    </location>
</feature>
<feature type="transmembrane region" description="Helical" evidence="8">
    <location>
        <begin position="12"/>
        <end position="32"/>
    </location>
</feature>
<feature type="transmembrane region" description="Helical" evidence="8">
    <location>
        <begin position="165"/>
        <end position="186"/>
    </location>
</feature>
<protein>
    <recommendedName>
        <fullName evidence="11">UDP-xylose and UDP-N-acetylglucosamine transporter</fullName>
    </recommendedName>
</protein>
<feature type="transmembrane region" description="Helical" evidence="8">
    <location>
        <begin position="73"/>
        <end position="91"/>
    </location>
</feature>
<keyword evidence="7 8" id="KW-0472">Membrane</keyword>
<evidence type="ECO:0000256" key="1">
    <source>
        <dbReference type="ARBA" id="ARBA00004127"/>
    </source>
</evidence>
<evidence type="ECO:0008006" key="11">
    <source>
        <dbReference type="Google" id="ProtNLM"/>
    </source>
</evidence>
<evidence type="ECO:0000256" key="4">
    <source>
        <dbReference type="ARBA" id="ARBA00022597"/>
    </source>
</evidence>
<dbReference type="GO" id="GO:0005464">
    <property type="term" value="F:UDP-xylose transmembrane transporter activity"/>
    <property type="evidence" value="ECO:0007669"/>
    <property type="project" value="TreeGrafter"/>
</dbReference>
<keyword evidence="10" id="KW-1185">Reference proteome</keyword>
<evidence type="ECO:0000256" key="7">
    <source>
        <dbReference type="ARBA" id="ARBA00023136"/>
    </source>
</evidence>
<dbReference type="GO" id="GO:0000139">
    <property type="term" value="C:Golgi membrane"/>
    <property type="evidence" value="ECO:0007669"/>
    <property type="project" value="TreeGrafter"/>
</dbReference>
<evidence type="ECO:0000256" key="5">
    <source>
        <dbReference type="ARBA" id="ARBA00022692"/>
    </source>
</evidence>
<dbReference type="Proteomes" id="UP001152798">
    <property type="component" value="Chromosome 2"/>
</dbReference>
<dbReference type="GO" id="GO:0005462">
    <property type="term" value="F:UDP-N-acetylglucosamine transmembrane transporter activity"/>
    <property type="evidence" value="ECO:0007669"/>
    <property type="project" value="TreeGrafter"/>
</dbReference>
<evidence type="ECO:0000313" key="10">
    <source>
        <dbReference type="Proteomes" id="UP001152798"/>
    </source>
</evidence>
<dbReference type="InterPro" id="IPR013657">
    <property type="entry name" value="SCL35B1-4/HUT1"/>
</dbReference>
<dbReference type="EMBL" id="OV725078">
    <property type="protein sequence ID" value="CAH1393608.1"/>
    <property type="molecule type" value="Genomic_DNA"/>
</dbReference>
<feature type="transmembrane region" description="Helical" evidence="8">
    <location>
        <begin position="44"/>
        <end position="61"/>
    </location>
</feature>
<gene>
    <name evidence="9" type="ORF">NEZAVI_LOCUS4249</name>
</gene>
<name>A0A9P0EBX2_NEZVI</name>
<evidence type="ECO:0000313" key="9">
    <source>
        <dbReference type="EMBL" id="CAH1393608.1"/>
    </source>
</evidence>
<dbReference type="GO" id="GO:0005789">
    <property type="term" value="C:endoplasmic reticulum membrane"/>
    <property type="evidence" value="ECO:0007669"/>
    <property type="project" value="TreeGrafter"/>
</dbReference>
<evidence type="ECO:0000256" key="3">
    <source>
        <dbReference type="ARBA" id="ARBA00022448"/>
    </source>
</evidence>
<feature type="transmembrane region" description="Helical" evidence="8">
    <location>
        <begin position="272"/>
        <end position="294"/>
    </location>
</feature>
<evidence type="ECO:0000256" key="2">
    <source>
        <dbReference type="ARBA" id="ARBA00010694"/>
    </source>
</evidence>
<comment type="subcellular location">
    <subcellularLocation>
        <location evidence="1">Endomembrane system</location>
        <topology evidence="1">Multi-pass membrane protein</topology>
    </subcellularLocation>
</comment>
<keyword evidence="4" id="KW-0762">Sugar transport</keyword>
<dbReference type="NCBIfam" id="TIGR00803">
    <property type="entry name" value="nst"/>
    <property type="match status" value="1"/>
</dbReference>
<keyword evidence="6 8" id="KW-1133">Transmembrane helix</keyword>
<dbReference type="PANTHER" id="PTHR10778:SF4">
    <property type="entry name" value="NUCLEOTIDE SUGAR TRANSPORTER SLC35B4"/>
    <property type="match status" value="1"/>
</dbReference>
<sequence length="341" mass="38517">MRLPRNFKSIAVAIAGVFLGCCLNALFLEYLVKCDPGAGTMATFAQYLFIAVEGFINTYKFGTAKRYIPFKSYLTIVATFFTCNVLNNYVFDFNISMPLHMIFRSGSLITNMAMCKFILNKKYTGMKYLSVGLITLGVMICTIVTGQEVSGDKGKGIDMDNSFFWWSIGVLILVLALFASSLLGIYQERLYKKYGKHPNEALFFTHLIPLPAFLILYSNIKEHFIMAVNSPPLNLPVINYPVPETLLYVAGNVITQYICIKSVYKLTTEASSLSCTLVLTLRKFVSLLISILYFDNGFTIGHWIGAFCVFIGTLLFTELLQLFVSEFTKKKDTKKYKKKRL</sequence>
<dbReference type="PANTHER" id="PTHR10778">
    <property type="entry name" value="SOLUTE CARRIER FAMILY 35 MEMBER B"/>
    <property type="match status" value="1"/>
</dbReference>
<feature type="transmembrane region" description="Helical" evidence="8">
    <location>
        <begin position="126"/>
        <end position="145"/>
    </location>
</feature>
<keyword evidence="5 8" id="KW-0812">Transmembrane</keyword>
<evidence type="ECO:0000256" key="8">
    <source>
        <dbReference type="SAM" id="Phobius"/>
    </source>
</evidence>
<dbReference type="PROSITE" id="PS51257">
    <property type="entry name" value="PROKAR_LIPOPROTEIN"/>
    <property type="match status" value="1"/>
</dbReference>
<evidence type="ECO:0000256" key="6">
    <source>
        <dbReference type="ARBA" id="ARBA00022989"/>
    </source>
</evidence>
<dbReference type="AlphaFoldDB" id="A0A9P0EBX2"/>
<accession>A0A9P0EBX2</accession>